<organism evidence="1 2">
    <name type="scientific">Dreissena polymorpha</name>
    <name type="common">Zebra mussel</name>
    <name type="synonym">Mytilus polymorpha</name>
    <dbReference type="NCBI Taxonomy" id="45954"/>
    <lineage>
        <taxon>Eukaryota</taxon>
        <taxon>Metazoa</taxon>
        <taxon>Spiralia</taxon>
        <taxon>Lophotrochozoa</taxon>
        <taxon>Mollusca</taxon>
        <taxon>Bivalvia</taxon>
        <taxon>Autobranchia</taxon>
        <taxon>Heteroconchia</taxon>
        <taxon>Euheterodonta</taxon>
        <taxon>Imparidentia</taxon>
        <taxon>Neoheterodontei</taxon>
        <taxon>Myida</taxon>
        <taxon>Dreissenoidea</taxon>
        <taxon>Dreissenidae</taxon>
        <taxon>Dreissena</taxon>
    </lineage>
</organism>
<sequence length="69" mass="7843">MLTRRQTCDDADWLIADPHPACIAMSGSRAVQVIYVAVTVVRYFAKCSLEKRYNTVVDISQWLTIKPIN</sequence>
<gene>
    <name evidence="1" type="ORF">DPMN_109583</name>
</gene>
<reference evidence="1" key="2">
    <citation type="submission" date="2020-11" db="EMBL/GenBank/DDBJ databases">
        <authorList>
            <person name="McCartney M.A."/>
            <person name="Auch B."/>
            <person name="Kono T."/>
            <person name="Mallez S."/>
            <person name="Becker A."/>
            <person name="Gohl D.M."/>
            <person name="Silverstein K.A.T."/>
            <person name="Koren S."/>
            <person name="Bechman K.B."/>
            <person name="Herman A."/>
            <person name="Abrahante J.E."/>
            <person name="Garbe J."/>
        </authorList>
    </citation>
    <scope>NUCLEOTIDE SEQUENCE</scope>
    <source>
        <strain evidence="1">Duluth1</strain>
        <tissue evidence="1">Whole animal</tissue>
    </source>
</reference>
<evidence type="ECO:0000313" key="1">
    <source>
        <dbReference type="EMBL" id="KAH3836213.1"/>
    </source>
</evidence>
<reference evidence="1" key="1">
    <citation type="journal article" date="2019" name="bioRxiv">
        <title>The Genome of the Zebra Mussel, Dreissena polymorpha: A Resource for Invasive Species Research.</title>
        <authorList>
            <person name="McCartney M.A."/>
            <person name="Auch B."/>
            <person name="Kono T."/>
            <person name="Mallez S."/>
            <person name="Zhang Y."/>
            <person name="Obille A."/>
            <person name="Becker A."/>
            <person name="Abrahante J.E."/>
            <person name="Garbe J."/>
            <person name="Badalamenti J.P."/>
            <person name="Herman A."/>
            <person name="Mangelson H."/>
            <person name="Liachko I."/>
            <person name="Sullivan S."/>
            <person name="Sone E.D."/>
            <person name="Koren S."/>
            <person name="Silverstein K.A.T."/>
            <person name="Beckman K.B."/>
            <person name="Gohl D.M."/>
        </authorList>
    </citation>
    <scope>NUCLEOTIDE SEQUENCE</scope>
    <source>
        <strain evidence="1">Duluth1</strain>
        <tissue evidence="1">Whole animal</tissue>
    </source>
</reference>
<protein>
    <submittedName>
        <fullName evidence="1">Uncharacterized protein</fullName>
    </submittedName>
</protein>
<dbReference type="Proteomes" id="UP000828390">
    <property type="component" value="Unassembled WGS sequence"/>
</dbReference>
<comment type="caution">
    <text evidence="1">The sequence shown here is derived from an EMBL/GenBank/DDBJ whole genome shotgun (WGS) entry which is preliminary data.</text>
</comment>
<keyword evidence="2" id="KW-1185">Reference proteome</keyword>
<proteinExistence type="predicted"/>
<accession>A0A9D4KAK1</accession>
<name>A0A9D4KAK1_DREPO</name>
<dbReference type="EMBL" id="JAIWYP010000004">
    <property type="protein sequence ID" value="KAH3836213.1"/>
    <property type="molecule type" value="Genomic_DNA"/>
</dbReference>
<evidence type="ECO:0000313" key="2">
    <source>
        <dbReference type="Proteomes" id="UP000828390"/>
    </source>
</evidence>
<dbReference type="AlphaFoldDB" id="A0A9D4KAK1"/>